<comment type="caution">
    <text evidence="2">The sequence shown here is derived from an EMBL/GenBank/DDBJ whole genome shotgun (WGS) entry which is preliminary data.</text>
</comment>
<organism evidence="2 3">
    <name type="scientific">Smittium culicis</name>
    <dbReference type="NCBI Taxonomy" id="133412"/>
    <lineage>
        <taxon>Eukaryota</taxon>
        <taxon>Fungi</taxon>
        <taxon>Fungi incertae sedis</taxon>
        <taxon>Zoopagomycota</taxon>
        <taxon>Kickxellomycotina</taxon>
        <taxon>Harpellomycetes</taxon>
        <taxon>Harpellales</taxon>
        <taxon>Legeriomycetaceae</taxon>
        <taxon>Smittium</taxon>
    </lineage>
</organism>
<dbReference type="OrthoDB" id="5665986at2759"/>
<dbReference type="EMBL" id="LSSM01000961">
    <property type="protein sequence ID" value="OMJ27526.1"/>
    <property type="molecule type" value="Genomic_DNA"/>
</dbReference>
<accession>A0A1R1YLC9</accession>
<protein>
    <submittedName>
        <fullName evidence="2">Uncharacterized protein</fullName>
    </submittedName>
</protein>
<evidence type="ECO:0000313" key="3">
    <source>
        <dbReference type="Proteomes" id="UP000187429"/>
    </source>
</evidence>
<gene>
    <name evidence="2" type="ORF">AYI69_g3038</name>
</gene>
<dbReference type="AlphaFoldDB" id="A0A1R1YLC9"/>
<sequence length="498" mass="52609">MVVDGRRDCYFFQNSACFKASNSKVLDNNGETSPFGETFCFWEQNGGCLRSDCTNKHMTSEKKYTKASTKPASHSRENSNPSIELGDALISRNSSSIGNFLTSKMFSTQKINNPTNVLKNSFNIPDLNNSGVDNPIVTSSFNFNSALISSREDKFNNITDLNNNRSKTGSHLLGGGNNVQNIDQLEKDKKVNDLVSAKLASNSTVPGHSILPLNHIKNIFNKSILGKSGASNTNMFGAVNKGANSNKPKADVSSLNNAALAAGADKLNGNLSADKHKGNVVADKLKGIPGTLLLKNKKLANSVLPGIGYKRGIGQLIDVSKPRVKAKKHAEKVGEIKVKSLAEILAEKRAKKALAHAEKSVAGMVPPPTVAVAAATTASTPLRQQGVGKLFSGAHSEAAMKSAVSQSPKNTVGGGDMDDLVLRIAPKIDGNVMNSGGMHTDSGSLSGIHMITGIDSAVVRSASHSSSSGSGFVKSASTSNMQVDKSNIGTIFFFLLYV</sequence>
<feature type="compositionally biased region" description="Polar residues" evidence="1">
    <location>
        <begin position="66"/>
        <end position="82"/>
    </location>
</feature>
<evidence type="ECO:0000313" key="2">
    <source>
        <dbReference type="EMBL" id="OMJ27526.1"/>
    </source>
</evidence>
<keyword evidence="3" id="KW-1185">Reference proteome</keyword>
<reference evidence="3" key="1">
    <citation type="submission" date="2017-01" db="EMBL/GenBank/DDBJ databases">
        <authorList>
            <person name="Wang Y."/>
            <person name="White M."/>
            <person name="Kvist S."/>
            <person name="Moncalvo J.-M."/>
        </authorList>
    </citation>
    <scope>NUCLEOTIDE SEQUENCE [LARGE SCALE GENOMIC DNA]</scope>
    <source>
        <strain evidence="3">ID-206-W2</strain>
    </source>
</reference>
<proteinExistence type="predicted"/>
<feature type="region of interest" description="Disordered" evidence="1">
    <location>
        <begin position="60"/>
        <end position="83"/>
    </location>
</feature>
<evidence type="ECO:0000256" key="1">
    <source>
        <dbReference type="SAM" id="MobiDB-lite"/>
    </source>
</evidence>
<name>A0A1R1YLC9_9FUNG</name>
<dbReference type="Proteomes" id="UP000187429">
    <property type="component" value="Unassembled WGS sequence"/>
</dbReference>